<protein>
    <submittedName>
        <fullName evidence="1">Uncharacterized protein</fullName>
    </submittedName>
</protein>
<keyword evidence="2" id="KW-1185">Reference proteome</keyword>
<accession>A0ACB6S584</accession>
<evidence type="ECO:0000313" key="1">
    <source>
        <dbReference type="EMBL" id="KAF2629420.1"/>
    </source>
</evidence>
<name>A0ACB6S584_9PLEO</name>
<proteinExistence type="predicted"/>
<gene>
    <name evidence="1" type="ORF">BU25DRAFT_457084</name>
</gene>
<comment type="caution">
    <text evidence="1">The sequence shown here is derived from an EMBL/GenBank/DDBJ whole genome shotgun (WGS) entry which is preliminary data.</text>
</comment>
<evidence type="ECO:0000313" key="2">
    <source>
        <dbReference type="Proteomes" id="UP000799754"/>
    </source>
</evidence>
<sequence length="302" mass="33757">MSAPPSWSLPTPKINSALPVRPFGHTNPTRPWKIVADYLKDIFAKHPHRVSFNTTDERVRKNPETGKWDMTLRQSDHAKHFRSRDAYVDKSVAVVGGSVSASDFVLDTYTSVRGPLIVAQCGENANSALDNVWKLPAVGKKLMFSRFTFDNGGTVKSSDGSRVSGADVVVVYFATDYRLSYPFLEPDPVTSRNRLAGFYQHAFNIANLSLAVVGQIRAALSFRTYEYQAVVVARAIVGRGTLPATAEQKKKWEEDRVKRLGPTHISYTIVPDFEEYFNTLRAIAGPPAERSEAYELPKWEDE</sequence>
<dbReference type="EMBL" id="MU006710">
    <property type="protein sequence ID" value="KAF2629420.1"/>
    <property type="molecule type" value="Genomic_DNA"/>
</dbReference>
<dbReference type="Proteomes" id="UP000799754">
    <property type="component" value="Unassembled WGS sequence"/>
</dbReference>
<reference evidence="1" key="1">
    <citation type="journal article" date="2020" name="Stud. Mycol.">
        <title>101 Dothideomycetes genomes: a test case for predicting lifestyles and emergence of pathogens.</title>
        <authorList>
            <person name="Haridas S."/>
            <person name="Albert R."/>
            <person name="Binder M."/>
            <person name="Bloem J."/>
            <person name="Labutti K."/>
            <person name="Salamov A."/>
            <person name="Andreopoulos B."/>
            <person name="Baker S."/>
            <person name="Barry K."/>
            <person name="Bills G."/>
            <person name="Bluhm B."/>
            <person name="Cannon C."/>
            <person name="Castanera R."/>
            <person name="Culley D."/>
            <person name="Daum C."/>
            <person name="Ezra D."/>
            <person name="Gonzalez J."/>
            <person name="Henrissat B."/>
            <person name="Kuo A."/>
            <person name="Liang C."/>
            <person name="Lipzen A."/>
            <person name="Lutzoni F."/>
            <person name="Magnuson J."/>
            <person name="Mondo S."/>
            <person name="Nolan M."/>
            <person name="Ohm R."/>
            <person name="Pangilinan J."/>
            <person name="Park H.-J."/>
            <person name="Ramirez L."/>
            <person name="Alfaro M."/>
            <person name="Sun H."/>
            <person name="Tritt A."/>
            <person name="Yoshinaga Y."/>
            <person name="Zwiers L.-H."/>
            <person name="Turgeon B."/>
            <person name="Goodwin S."/>
            <person name="Spatafora J."/>
            <person name="Crous P."/>
            <person name="Grigoriev I."/>
        </authorList>
    </citation>
    <scope>NUCLEOTIDE SEQUENCE</scope>
    <source>
        <strain evidence="1">CBS 525.71</strain>
    </source>
</reference>
<organism evidence="1 2">
    <name type="scientific">Macroventuria anomochaeta</name>
    <dbReference type="NCBI Taxonomy" id="301207"/>
    <lineage>
        <taxon>Eukaryota</taxon>
        <taxon>Fungi</taxon>
        <taxon>Dikarya</taxon>
        <taxon>Ascomycota</taxon>
        <taxon>Pezizomycotina</taxon>
        <taxon>Dothideomycetes</taxon>
        <taxon>Pleosporomycetidae</taxon>
        <taxon>Pleosporales</taxon>
        <taxon>Pleosporineae</taxon>
        <taxon>Didymellaceae</taxon>
        <taxon>Macroventuria</taxon>
    </lineage>
</organism>